<evidence type="ECO:0000256" key="5">
    <source>
        <dbReference type="ARBA" id="ARBA00023242"/>
    </source>
</evidence>
<evidence type="ECO:0000313" key="12">
    <source>
        <dbReference type="RefSeq" id="XP_039117136.1"/>
    </source>
</evidence>
<organism evidence="11 12">
    <name type="scientific">Dioscorea cayennensis subsp. rotundata</name>
    <name type="common">White Guinea yam</name>
    <name type="synonym">Dioscorea rotundata</name>
    <dbReference type="NCBI Taxonomy" id="55577"/>
    <lineage>
        <taxon>Eukaryota</taxon>
        <taxon>Viridiplantae</taxon>
        <taxon>Streptophyta</taxon>
        <taxon>Embryophyta</taxon>
        <taxon>Tracheophyta</taxon>
        <taxon>Spermatophyta</taxon>
        <taxon>Magnoliopsida</taxon>
        <taxon>Liliopsida</taxon>
        <taxon>Dioscoreales</taxon>
        <taxon>Dioscoreaceae</taxon>
        <taxon>Dioscorea</taxon>
    </lineage>
</organism>
<dbReference type="PANTHER" id="PTHR43874:SF117">
    <property type="entry name" value="TWO-COMPONENT RESPONSE REGULATOR-LIKE APRR3"/>
    <property type="match status" value="1"/>
</dbReference>
<evidence type="ECO:0000313" key="11">
    <source>
        <dbReference type="Proteomes" id="UP001515500"/>
    </source>
</evidence>
<proteinExistence type="inferred from homology"/>
<dbReference type="SUPFAM" id="SSF52172">
    <property type="entry name" value="CheY-like"/>
    <property type="match status" value="1"/>
</dbReference>
<reference evidence="12" key="1">
    <citation type="submission" date="2025-08" db="UniProtKB">
        <authorList>
            <consortium name="RefSeq"/>
        </authorList>
    </citation>
    <scope>IDENTIFICATION</scope>
</reference>
<dbReference type="PANTHER" id="PTHR43874">
    <property type="entry name" value="TWO-COMPONENT RESPONSE REGULATOR"/>
    <property type="match status" value="1"/>
</dbReference>
<feature type="domain" description="CCT" evidence="10">
    <location>
        <begin position="623"/>
        <end position="665"/>
    </location>
</feature>
<feature type="compositionally biased region" description="Polar residues" evidence="8">
    <location>
        <begin position="162"/>
        <end position="177"/>
    </location>
</feature>
<dbReference type="Gene3D" id="3.40.50.2300">
    <property type="match status" value="1"/>
</dbReference>
<comment type="similarity">
    <text evidence="2">Belongs to the ARR-like family.</text>
</comment>
<dbReference type="GO" id="GO:0009736">
    <property type="term" value="P:cytokinin-activated signaling pathway"/>
    <property type="evidence" value="ECO:0007669"/>
    <property type="project" value="InterPro"/>
</dbReference>
<dbReference type="PROSITE" id="PS51017">
    <property type="entry name" value="CCT"/>
    <property type="match status" value="1"/>
</dbReference>
<evidence type="ECO:0000259" key="10">
    <source>
        <dbReference type="PROSITE" id="PS51017"/>
    </source>
</evidence>
<feature type="region of interest" description="Disordered" evidence="8">
    <location>
        <begin position="1"/>
        <end position="20"/>
    </location>
</feature>
<dbReference type="GeneID" id="120252982"/>
<comment type="subcellular location">
    <subcellularLocation>
        <location evidence="1 7">Nucleus</location>
    </subcellularLocation>
</comment>
<feature type="domain" description="Response regulatory" evidence="9">
    <location>
        <begin position="37"/>
        <end position="155"/>
    </location>
</feature>
<dbReference type="InterPro" id="IPR001789">
    <property type="entry name" value="Sig_transdc_resp-reg_receiver"/>
</dbReference>
<evidence type="ECO:0000256" key="2">
    <source>
        <dbReference type="ARBA" id="ARBA00010330"/>
    </source>
</evidence>
<evidence type="ECO:0000259" key="9">
    <source>
        <dbReference type="PROSITE" id="PS50110"/>
    </source>
</evidence>
<keyword evidence="5 7" id="KW-0539">Nucleus</keyword>
<evidence type="ECO:0000256" key="6">
    <source>
        <dbReference type="PROSITE-ProRule" id="PRU00169"/>
    </source>
</evidence>
<keyword evidence="3" id="KW-0902">Two-component regulatory system</keyword>
<dbReference type="SMART" id="SM00448">
    <property type="entry name" value="REC"/>
    <property type="match status" value="1"/>
</dbReference>
<gene>
    <name evidence="12" type="primary">LOC120252982</name>
</gene>
<dbReference type="Pfam" id="PF06203">
    <property type="entry name" value="CCT"/>
    <property type="match status" value="1"/>
</dbReference>
<feature type="region of interest" description="Disordered" evidence="8">
    <location>
        <begin position="162"/>
        <end position="199"/>
    </location>
</feature>
<evidence type="ECO:0000256" key="1">
    <source>
        <dbReference type="ARBA" id="ARBA00004123"/>
    </source>
</evidence>
<dbReference type="GO" id="GO:0005634">
    <property type="term" value="C:nucleus"/>
    <property type="evidence" value="ECO:0007669"/>
    <property type="project" value="UniProtKB-SubCell"/>
</dbReference>
<evidence type="ECO:0000256" key="3">
    <source>
        <dbReference type="ARBA" id="ARBA00023012"/>
    </source>
</evidence>
<evidence type="ECO:0000256" key="7">
    <source>
        <dbReference type="PROSITE-ProRule" id="PRU00357"/>
    </source>
</evidence>
<protein>
    <submittedName>
        <fullName evidence="12">Two-component response regulator-like APRR9 isoform X1</fullName>
    </submittedName>
</protein>
<name>A0AB40ASC2_DIOCR</name>
<feature type="region of interest" description="Disordered" evidence="8">
    <location>
        <begin position="655"/>
        <end position="678"/>
    </location>
</feature>
<dbReference type="GO" id="GO:0000160">
    <property type="term" value="P:phosphorelay signal transduction system"/>
    <property type="evidence" value="ECO:0007669"/>
    <property type="project" value="UniProtKB-KW"/>
</dbReference>
<dbReference type="InterPro" id="IPR010402">
    <property type="entry name" value="CCT_domain"/>
</dbReference>
<dbReference type="PROSITE" id="PS50110">
    <property type="entry name" value="RESPONSE_REGULATORY"/>
    <property type="match status" value="1"/>
</dbReference>
<dbReference type="RefSeq" id="XP_039117136.1">
    <property type="nucleotide sequence ID" value="XM_039261202.1"/>
</dbReference>
<dbReference type="Pfam" id="PF00072">
    <property type="entry name" value="Response_reg"/>
    <property type="match status" value="1"/>
</dbReference>
<dbReference type="InterPro" id="IPR011006">
    <property type="entry name" value="CheY-like_superfamily"/>
</dbReference>
<dbReference type="Proteomes" id="UP001515500">
    <property type="component" value="Chromosome 25"/>
</dbReference>
<dbReference type="InterPro" id="IPR045279">
    <property type="entry name" value="ARR-like"/>
</dbReference>
<evidence type="ECO:0000256" key="8">
    <source>
        <dbReference type="SAM" id="MobiDB-lite"/>
    </source>
</evidence>
<dbReference type="AlphaFoldDB" id="A0AB40ASC2"/>
<dbReference type="GO" id="GO:0048511">
    <property type="term" value="P:rhythmic process"/>
    <property type="evidence" value="ECO:0007669"/>
    <property type="project" value="UniProtKB-KW"/>
</dbReference>
<evidence type="ECO:0000256" key="4">
    <source>
        <dbReference type="ARBA" id="ARBA00023108"/>
    </source>
</evidence>
<accession>A0AB40ASC2</accession>
<comment type="caution">
    <text evidence="6">Lacks conserved residue(s) required for the propagation of feature annotation.</text>
</comment>
<keyword evidence="4" id="KW-0090">Biological rhythms</keyword>
<sequence>MADEPLSTVHRSSDGGASSTCPRRVRWDRFLPRPSIRVLLVEHDDSTRHIVAALLRKCGYHVAAVGDGLKAWEFMTEKRFQFDLVLAEVSIPSLSGIALLSRIMSSENCKNIPVIMMSSHDSVNVVLKCMLKGAVDFLVKPVRKNELKNLWQHVWRKHSLSQQVNASENNAASNRISVNAGEGSETGENSGEGKYDQNAGTKLDMEIERVQELTDPHLVEGGNSNSDEDAKLGAPNHDFADKSVADTFVIEGTLPVQGCHSVDKDQMAEYSYKILPSNEEASSPRRCIEEVNVDLGSYCQNMHVNGIRRVSAESSQEKIEHNVGSPPLWELSLRRREFRDRHKLNHSDSSAFSRYGDKKIQPSIPKLSSSALDIGNNECADQCLTFPQLTDNGTDHSDKDTSLFLNGKLPHPQVNVGEVPMNYDLSTNCYKDTSALPSSDSHRENALIGCSASGEDSSSHHHQAGFMPSQIPVGATHYQTFCPGYGAILQPVFYCENSLSPHTSNTVDIVRYPISSHQSGLRDNHADNDHPAMKFSHPGECHQPYHSLNPSDVELENRALSCPQEQANRNEIFSLDILNRSRSNGSAETTDGVMPIGNALENGNESSFQNCNKEALECSHSRRAAALIKFRMKRKDRCFQKKVRYYSRKKLAEQRPRVKGQFVKQKNVGSSTATDAEE</sequence>
<feature type="compositionally biased region" description="Polar residues" evidence="8">
    <location>
        <begin position="667"/>
        <end position="678"/>
    </location>
</feature>
<keyword evidence="11" id="KW-1185">Reference proteome</keyword>